<dbReference type="Gene3D" id="3.10.290.10">
    <property type="entry name" value="RNA-binding S4 domain"/>
    <property type="match status" value="1"/>
</dbReference>
<comment type="function">
    <text evidence="4">Responsible for synthesis of pseudouridine from uracil.</text>
</comment>
<dbReference type="EMBL" id="AP014609">
    <property type="protein sequence ID" value="BAR92236.1"/>
    <property type="molecule type" value="Genomic_DNA"/>
</dbReference>
<reference evidence="6 7" key="1">
    <citation type="journal article" date="2015" name="Microbes Environ.">
        <title>An Efficient Strategy Developed for Next-Generation Sequencing of Endosymbiont Genomes Performed Using Crude DNA Isolated from Host Tissues: A Case Study of Blattabacterium cuenoti Inhabiting the Fat Bodies of Cockroaches.</title>
        <authorList>
            <person name="Kinjo Y."/>
            <person name="Saitoh S."/>
            <person name="Tokuda G."/>
        </authorList>
    </citation>
    <scope>NUCLEOTIDE SEQUENCE [LARGE SCALE GENOMIC DNA]</scope>
    <source>
        <strain evidence="6 7">BPAY</strain>
    </source>
</reference>
<evidence type="ECO:0000259" key="5">
    <source>
        <dbReference type="SMART" id="SM00363"/>
    </source>
</evidence>
<dbReference type="Gene3D" id="3.30.2350.10">
    <property type="entry name" value="Pseudouridine synthase"/>
    <property type="match status" value="1"/>
</dbReference>
<dbReference type="SMART" id="SM00363">
    <property type="entry name" value="S4"/>
    <property type="match status" value="1"/>
</dbReference>
<dbReference type="InterPro" id="IPR036986">
    <property type="entry name" value="S4_RNA-bd_sf"/>
</dbReference>
<gene>
    <name evidence="6" type="primary">rluD</name>
    <name evidence="6" type="ORF">BPAY_516</name>
</gene>
<feature type="domain" description="RNA-binding S4" evidence="5">
    <location>
        <begin position="15"/>
        <end position="76"/>
    </location>
</feature>
<dbReference type="NCBIfam" id="TIGR00005">
    <property type="entry name" value="rluA_subfam"/>
    <property type="match status" value="1"/>
</dbReference>
<accession>A0ABN5V708</accession>
<dbReference type="Pfam" id="PF01479">
    <property type="entry name" value="S4"/>
    <property type="match status" value="1"/>
</dbReference>
<dbReference type="SUPFAM" id="SSF55174">
    <property type="entry name" value="Alpha-L RNA-binding motif"/>
    <property type="match status" value="1"/>
</dbReference>
<proteinExistence type="inferred from homology"/>
<dbReference type="InterPro" id="IPR020103">
    <property type="entry name" value="PsdUridine_synth_cat_dom_sf"/>
</dbReference>
<dbReference type="CDD" id="cd02869">
    <property type="entry name" value="PseudoU_synth_RluA_like"/>
    <property type="match status" value="1"/>
</dbReference>
<dbReference type="PROSITE" id="PS50889">
    <property type="entry name" value="S4"/>
    <property type="match status" value="1"/>
</dbReference>
<dbReference type="InterPro" id="IPR006225">
    <property type="entry name" value="PsdUridine_synth_RluC/D"/>
</dbReference>
<dbReference type="InterPro" id="IPR006224">
    <property type="entry name" value="PsdUridine_synth_RluA-like_CS"/>
</dbReference>
<evidence type="ECO:0000256" key="3">
    <source>
        <dbReference type="PROSITE-ProRule" id="PRU00182"/>
    </source>
</evidence>
<name>A0ABN5V708_9FLAO</name>
<dbReference type="SUPFAM" id="SSF55120">
    <property type="entry name" value="Pseudouridine synthase"/>
    <property type="match status" value="1"/>
</dbReference>
<organism evidence="6 7">
    <name type="scientific">Blattabacterium cuenoti BPAY</name>
    <dbReference type="NCBI Taxonomy" id="1457031"/>
    <lineage>
        <taxon>Bacteria</taxon>
        <taxon>Pseudomonadati</taxon>
        <taxon>Bacteroidota</taxon>
        <taxon>Flavobacteriia</taxon>
        <taxon>Flavobacteriales</taxon>
        <taxon>Blattabacteriaceae</taxon>
        <taxon>Blattabacterium</taxon>
    </lineage>
</organism>
<dbReference type="InterPro" id="IPR002942">
    <property type="entry name" value="S4_RNA-bd"/>
</dbReference>
<comment type="catalytic activity">
    <reaction evidence="4">
        <text>a uridine in RNA = a pseudouridine in RNA</text>
        <dbReference type="Rhea" id="RHEA:48348"/>
        <dbReference type="Rhea" id="RHEA-COMP:12068"/>
        <dbReference type="Rhea" id="RHEA-COMP:12069"/>
        <dbReference type="ChEBI" id="CHEBI:65314"/>
        <dbReference type="ChEBI" id="CHEBI:65315"/>
    </reaction>
</comment>
<keyword evidence="7" id="KW-1185">Reference proteome</keyword>
<comment type="similarity">
    <text evidence="1 4">Belongs to the pseudouridine synthase RluA family.</text>
</comment>
<dbReference type="Proteomes" id="UP000217805">
    <property type="component" value="Chromosome"/>
</dbReference>
<dbReference type="EC" id="5.4.99.-" evidence="4"/>
<evidence type="ECO:0000313" key="7">
    <source>
        <dbReference type="Proteomes" id="UP000217805"/>
    </source>
</evidence>
<keyword evidence="3" id="KW-0694">RNA-binding</keyword>
<dbReference type="InterPro" id="IPR050188">
    <property type="entry name" value="RluA_PseudoU_synthase"/>
</dbReference>
<dbReference type="PROSITE" id="PS01129">
    <property type="entry name" value="PSI_RLU"/>
    <property type="match status" value="1"/>
</dbReference>
<dbReference type="PANTHER" id="PTHR21600:SF44">
    <property type="entry name" value="RIBOSOMAL LARGE SUBUNIT PSEUDOURIDINE SYNTHASE D"/>
    <property type="match status" value="1"/>
</dbReference>
<dbReference type="PANTHER" id="PTHR21600">
    <property type="entry name" value="MITOCHONDRIAL RNA PSEUDOURIDINE SYNTHASE"/>
    <property type="match status" value="1"/>
</dbReference>
<dbReference type="CDD" id="cd00165">
    <property type="entry name" value="S4"/>
    <property type="match status" value="1"/>
</dbReference>
<evidence type="ECO:0000256" key="2">
    <source>
        <dbReference type="ARBA" id="ARBA00023235"/>
    </source>
</evidence>
<dbReference type="InterPro" id="IPR006145">
    <property type="entry name" value="PsdUridine_synth_RsuA/RluA"/>
</dbReference>
<evidence type="ECO:0000256" key="1">
    <source>
        <dbReference type="ARBA" id="ARBA00010876"/>
    </source>
</evidence>
<dbReference type="Pfam" id="PF00849">
    <property type="entry name" value="PseudoU_synth_2"/>
    <property type="match status" value="1"/>
</dbReference>
<evidence type="ECO:0000313" key="6">
    <source>
        <dbReference type="EMBL" id="BAR92236.1"/>
    </source>
</evidence>
<keyword evidence="2 4" id="KW-0413">Isomerase</keyword>
<protein>
    <recommendedName>
        <fullName evidence="4">Pseudouridine synthase</fullName>
        <ecNumber evidence="4">5.4.99.-</ecNumber>
    </recommendedName>
</protein>
<sequence>MKKIQIVVKKNQKEIRIDKFLKKNIENISRNQIQKLMFSEKIIVNQHIVKKNYRIQPLDFIEIQFSNIPPILDHLEYKNIVAEKITLDILHEDEDIIVVNKPAGMVVHPGFGHNKGTLIHGIKYHFQNSNLKNFNLYRSGLVHRLDKDTSGLLVVAKNEYSKKYLFQQFHSSKTIQREYRALIWGDLLEKKGIITGFIGRDPKNRKRMTVFRTNESHKGKYSVTHYQVLERFKYLTYVSCNIETGKTHQIRAHFKYLGHPLFHDSIYGGHKIFMKKKCSNRNIEFLKTCFKILPRQALHAISLSFIHPKHEKCYFYCPIPEDFKIVLQQCRKIFL</sequence>
<evidence type="ECO:0000256" key="4">
    <source>
        <dbReference type="RuleBase" id="RU362028"/>
    </source>
</evidence>
<dbReference type="RefSeq" id="WP_096378411.1">
    <property type="nucleotide sequence ID" value="NZ_AP014609.1"/>
</dbReference>